<keyword evidence="3" id="KW-0489">Methyltransferase</keyword>
<dbReference type="GO" id="GO:0032259">
    <property type="term" value="P:methylation"/>
    <property type="evidence" value="ECO:0007669"/>
    <property type="project" value="UniProtKB-KW"/>
</dbReference>
<dbReference type="InterPro" id="IPR041698">
    <property type="entry name" value="Methyltransf_25"/>
</dbReference>
<dbReference type="InterPro" id="IPR029063">
    <property type="entry name" value="SAM-dependent_MTases_sf"/>
</dbReference>
<evidence type="ECO:0000256" key="1">
    <source>
        <dbReference type="ARBA" id="ARBA00022679"/>
    </source>
</evidence>
<dbReference type="PANTHER" id="PTHR43861:SF3">
    <property type="entry name" value="PUTATIVE (AFU_ORTHOLOGUE AFUA_2G14390)-RELATED"/>
    <property type="match status" value="1"/>
</dbReference>
<dbReference type="SUPFAM" id="SSF53335">
    <property type="entry name" value="S-adenosyl-L-methionine-dependent methyltransferases"/>
    <property type="match status" value="1"/>
</dbReference>
<evidence type="ECO:0000259" key="2">
    <source>
        <dbReference type="Pfam" id="PF13649"/>
    </source>
</evidence>
<dbReference type="Proteomes" id="UP001320148">
    <property type="component" value="Chromosome"/>
</dbReference>
<evidence type="ECO:0000313" key="3">
    <source>
        <dbReference type="EMBL" id="BCS95731.1"/>
    </source>
</evidence>
<dbReference type="CDD" id="cd02440">
    <property type="entry name" value="AdoMet_MTases"/>
    <property type="match status" value="1"/>
</dbReference>
<accession>A0ABM7PDY0</accession>
<proteinExistence type="predicted"/>
<dbReference type="EMBL" id="AP024488">
    <property type="protein sequence ID" value="BCS95731.1"/>
    <property type="molecule type" value="Genomic_DNA"/>
</dbReference>
<dbReference type="Pfam" id="PF13649">
    <property type="entry name" value="Methyltransf_25"/>
    <property type="match status" value="1"/>
</dbReference>
<gene>
    <name evidence="3" type="ORF">DSLASN_13630</name>
</gene>
<dbReference type="RefSeq" id="WP_236892035.1">
    <property type="nucleotide sequence ID" value="NZ_AP024488.1"/>
</dbReference>
<reference evidence="3 4" key="1">
    <citation type="submission" date="2021-02" db="EMBL/GenBank/DDBJ databases">
        <title>Complete genome of Desulfoluna sp. strain ASN36.</title>
        <authorList>
            <person name="Takahashi A."/>
            <person name="Kojima H."/>
            <person name="Fukui M."/>
        </authorList>
    </citation>
    <scope>NUCLEOTIDE SEQUENCE [LARGE SCALE GENOMIC DNA]</scope>
    <source>
        <strain evidence="3 4">ASN36</strain>
    </source>
</reference>
<name>A0ABM7PDY0_9BACT</name>
<dbReference type="PANTHER" id="PTHR43861">
    <property type="entry name" value="TRANS-ACONITATE 2-METHYLTRANSFERASE-RELATED"/>
    <property type="match status" value="1"/>
</dbReference>
<keyword evidence="4" id="KW-1185">Reference proteome</keyword>
<keyword evidence="1" id="KW-0808">Transferase</keyword>
<evidence type="ECO:0000313" key="4">
    <source>
        <dbReference type="Proteomes" id="UP001320148"/>
    </source>
</evidence>
<dbReference type="GO" id="GO:0008168">
    <property type="term" value="F:methyltransferase activity"/>
    <property type="evidence" value="ECO:0007669"/>
    <property type="project" value="UniProtKB-KW"/>
</dbReference>
<dbReference type="Gene3D" id="3.40.50.150">
    <property type="entry name" value="Vaccinia Virus protein VP39"/>
    <property type="match status" value="1"/>
</dbReference>
<feature type="domain" description="Methyltransferase" evidence="2">
    <location>
        <begin position="35"/>
        <end position="127"/>
    </location>
</feature>
<protein>
    <submittedName>
        <fullName evidence="3">SAM-dependent methyltransferase</fullName>
    </submittedName>
</protein>
<organism evidence="3 4">
    <name type="scientific">Desulfoluna limicola</name>
    <dbReference type="NCBI Taxonomy" id="2810562"/>
    <lineage>
        <taxon>Bacteria</taxon>
        <taxon>Pseudomonadati</taxon>
        <taxon>Thermodesulfobacteriota</taxon>
        <taxon>Desulfobacteria</taxon>
        <taxon>Desulfobacterales</taxon>
        <taxon>Desulfolunaceae</taxon>
        <taxon>Desulfoluna</taxon>
    </lineage>
</organism>
<sequence>MTMWDTRYNSDQFVYGKAPNEFLEENQHYLPKGKILCLAEGEGRNAVYLAGSGYEVTAVDSSRVGLNKAEKLAQESGVSIKTVVADLGEYPIEPDSWDGVVSIFCHVPEAVRKSLHAKVCSGLKRGGILLLEAYRPEQLALGTGGPPEASMMMTLDLLREELPDIEWIHAEELERDVVEGSLHTGRGAVVQVIGRKK</sequence>